<name>A0A858REA2_9BACT</name>
<dbReference type="KEGG" id="luo:HHL09_03825"/>
<protein>
    <recommendedName>
        <fullName evidence="3">NlpC/P60 domain-containing protein</fullName>
    </recommendedName>
</protein>
<organism evidence="1 2">
    <name type="scientific">Luteolibacter luteus</name>
    <dbReference type="NCBI Taxonomy" id="2728835"/>
    <lineage>
        <taxon>Bacteria</taxon>
        <taxon>Pseudomonadati</taxon>
        <taxon>Verrucomicrobiota</taxon>
        <taxon>Verrucomicrobiia</taxon>
        <taxon>Verrucomicrobiales</taxon>
        <taxon>Verrucomicrobiaceae</taxon>
        <taxon>Luteolibacter</taxon>
    </lineage>
</organism>
<dbReference type="Gene3D" id="3.90.1720.10">
    <property type="entry name" value="endopeptidase domain like (from Nostoc punctiforme)"/>
    <property type="match status" value="1"/>
</dbReference>
<dbReference type="EMBL" id="CP051774">
    <property type="protein sequence ID" value="QJE94941.1"/>
    <property type="molecule type" value="Genomic_DNA"/>
</dbReference>
<evidence type="ECO:0000313" key="2">
    <source>
        <dbReference type="Proteomes" id="UP000501812"/>
    </source>
</evidence>
<proteinExistence type="predicted"/>
<sequence length="239" mass="26918">MFRFHPLLLATSLVALTQCARQNDELAIAGPARTVTRSEAIGIAYTYSRLTWTPQEQHVRHGKDEHGVLVHTPDASLKGHGFSNGWWKPGKEARGMAYQWGGFDTPRQFLAALERGEAAGDISTSEKRRLGDSGTSKSSCGIDCSGFVSRCWRLSRPYSTKQLHEICDKLASWDELKAGDILLNDRHVVLFNHWGTLGKTVHVYEAGPFPVWRVNAAEIPVEKLLREGYSPWRYRRIKD</sequence>
<dbReference type="Proteomes" id="UP000501812">
    <property type="component" value="Chromosome"/>
</dbReference>
<accession>A0A858REA2</accession>
<reference evidence="1 2" key="1">
    <citation type="submission" date="2020-04" db="EMBL/GenBank/DDBJ databases">
        <title>Luteolibacter sp. G-1-1-1 isolated from soil.</title>
        <authorList>
            <person name="Dahal R.H."/>
        </authorList>
    </citation>
    <scope>NUCLEOTIDE SEQUENCE [LARGE SCALE GENOMIC DNA]</scope>
    <source>
        <strain evidence="1 2">G-1-1-1</strain>
    </source>
</reference>
<dbReference type="SUPFAM" id="SSF54001">
    <property type="entry name" value="Cysteine proteinases"/>
    <property type="match status" value="1"/>
</dbReference>
<dbReference type="RefSeq" id="WP_169453162.1">
    <property type="nucleotide sequence ID" value="NZ_CP051774.1"/>
</dbReference>
<gene>
    <name evidence="1" type="ORF">HHL09_03825</name>
</gene>
<evidence type="ECO:0000313" key="1">
    <source>
        <dbReference type="EMBL" id="QJE94941.1"/>
    </source>
</evidence>
<evidence type="ECO:0008006" key="3">
    <source>
        <dbReference type="Google" id="ProtNLM"/>
    </source>
</evidence>
<keyword evidence="2" id="KW-1185">Reference proteome</keyword>
<dbReference type="AlphaFoldDB" id="A0A858REA2"/>
<dbReference type="InterPro" id="IPR038765">
    <property type="entry name" value="Papain-like_cys_pep_sf"/>
</dbReference>